<sequence>MAPNHDSTPYTDDDPAAAASDALSLHTIADQADPYASQEQEDADFALALQLEEEDARNHVDSQRQSQSQPQVESGEEVEALPPYSDDPEAVTESFPPYRDDPNAPFTEDDHVDVEATATSATAAQKRIKSCFRILRQIGRIWACLGLVTFVVTITVIVVVFLVIWKFGKTDPKRAAWTASSSRDYDLKLPNLYPQLEQGANPECKQMWEKYAGSLSCHRVILSPSWDDGVTEEVEKEGTDPMRYSEAICKSRCRDSIRHFDNPMHNGCYRRTDRFDFTNYGKDGKQYFAKESLPEGPLDLVKMLLDRYDRFCAVPPKDTYLDRSEWGTCAADLWMRWGIVDGKDENSLSGLDRFLAATDERKTIEGGKREVDVEILYGGGKTKKLEVAVPTRQAGPGIGKTDCGYCTLDWLERKMRAFEYGQFLDPTTGEPLGLKEFENRVGTAIRRCGNKGSEGHAVGTAIGRVYRKWESFGWWCTAGSWQPCHPDNATTEEVRKILHGLREDDWPLTDISKQMKAKGAPRKALQALQAGMRSMPCSIWFSEDAAIKDIIPHQHIIGTLCSDRCLNSVDRIQQRYGDDFDAAASSLPTANIFQAWNLARVQVNQTCKASRWKTHCAPGYSALGHPEWIFTNTSELAKPLLLSTFSTAIDALEATLPRYPQKPKDDIESQRILARRVAESVCNGCGGELLIGQNPDWAIRVREFLDDSTVDSSDYARTAKKYFRTCTKMMGHRLSRQEEKNIWNTIGLGEFADD</sequence>
<keyword evidence="4" id="KW-1185">Reference proteome</keyword>
<feature type="transmembrane region" description="Helical" evidence="2">
    <location>
        <begin position="142"/>
        <end position="165"/>
    </location>
</feature>
<name>A0A6A5ZXK0_9PLEO</name>
<accession>A0A6A5ZXK0</accession>
<feature type="compositionally biased region" description="Low complexity" evidence="1">
    <location>
        <begin position="1"/>
        <end position="22"/>
    </location>
</feature>
<feature type="compositionally biased region" description="Polar residues" evidence="1">
    <location>
        <begin position="63"/>
        <end position="72"/>
    </location>
</feature>
<dbReference type="AlphaFoldDB" id="A0A6A5ZXK0"/>
<proteinExistence type="predicted"/>
<evidence type="ECO:0000313" key="3">
    <source>
        <dbReference type="EMBL" id="KAF2123031.1"/>
    </source>
</evidence>
<gene>
    <name evidence="3" type="ORF">BDV96DRAFT_13838</name>
</gene>
<evidence type="ECO:0000256" key="2">
    <source>
        <dbReference type="SAM" id="Phobius"/>
    </source>
</evidence>
<dbReference type="OrthoDB" id="5128805at2759"/>
<feature type="region of interest" description="Disordered" evidence="1">
    <location>
        <begin position="1"/>
        <end position="108"/>
    </location>
</feature>
<dbReference type="Proteomes" id="UP000799770">
    <property type="component" value="Unassembled WGS sequence"/>
</dbReference>
<protein>
    <submittedName>
        <fullName evidence="3">Uncharacterized protein</fullName>
    </submittedName>
</protein>
<keyword evidence="2" id="KW-0812">Transmembrane</keyword>
<keyword evidence="2" id="KW-0472">Membrane</keyword>
<keyword evidence="2" id="KW-1133">Transmembrane helix</keyword>
<dbReference type="EMBL" id="ML977310">
    <property type="protein sequence ID" value="KAF2123031.1"/>
    <property type="molecule type" value="Genomic_DNA"/>
</dbReference>
<evidence type="ECO:0000313" key="4">
    <source>
        <dbReference type="Proteomes" id="UP000799770"/>
    </source>
</evidence>
<organism evidence="3 4">
    <name type="scientific">Lophiotrema nucula</name>
    <dbReference type="NCBI Taxonomy" id="690887"/>
    <lineage>
        <taxon>Eukaryota</taxon>
        <taxon>Fungi</taxon>
        <taxon>Dikarya</taxon>
        <taxon>Ascomycota</taxon>
        <taxon>Pezizomycotina</taxon>
        <taxon>Dothideomycetes</taxon>
        <taxon>Pleosporomycetidae</taxon>
        <taxon>Pleosporales</taxon>
        <taxon>Lophiotremataceae</taxon>
        <taxon>Lophiotrema</taxon>
    </lineage>
</organism>
<reference evidence="3" key="1">
    <citation type="journal article" date="2020" name="Stud. Mycol.">
        <title>101 Dothideomycetes genomes: a test case for predicting lifestyles and emergence of pathogens.</title>
        <authorList>
            <person name="Haridas S."/>
            <person name="Albert R."/>
            <person name="Binder M."/>
            <person name="Bloem J."/>
            <person name="Labutti K."/>
            <person name="Salamov A."/>
            <person name="Andreopoulos B."/>
            <person name="Baker S."/>
            <person name="Barry K."/>
            <person name="Bills G."/>
            <person name="Bluhm B."/>
            <person name="Cannon C."/>
            <person name="Castanera R."/>
            <person name="Culley D."/>
            <person name="Daum C."/>
            <person name="Ezra D."/>
            <person name="Gonzalez J."/>
            <person name="Henrissat B."/>
            <person name="Kuo A."/>
            <person name="Liang C."/>
            <person name="Lipzen A."/>
            <person name="Lutzoni F."/>
            <person name="Magnuson J."/>
            <person name="Mondo S."/>
            <person name="Nolan M."/>
            <person name="Ohm R."/>
            <person name="Pangilinan J."/>
            <person name="Park H.-J."/>
            <person name="Ramirez L."/>
            <person name="Alfaro M."/>
            <person name="Sun H."/>
            <person name="Tritt A."/>
            <person name="Yoshinaga Y."/>
            <person name="Zwiers L.-H."/>
            <person name="Turgeon B."/>
            <person name="Goodwin S."/>
            <person name="Spatafora J."/>
            <person name="Crous P."/>
            <person name="Grigoriev I."/>
        </authorList>
    </citation>
    <scope>NUCLEOTIDE SEQUENCE</scope>
    <source>
        <strain evidence="3">CBS 627.86</strain>
    </source>
</reference>
<evidence type="ECO:0000256" key="1">
    <source>
        <dbReference type="SAM" id="MobiDB-lite"/>
    </source>
</evidence>